<organism evidence="4 5">
    <name type="scientific">Pedobacter puniceum</name>
    <dbReference type="NCBI Taxonomy" id="2666136"/>
    <lineage>
        <taxon>Bacteria</taxon>
        <taxon>Pseudomonadati</taxon>
        <taxon>Bacteroidota</taxon>
        <taxon>Sphingobacteriia</taxon>
        <taxon>Sphingobacteriales</taxon>
        <taxon>Sphingobacteriaceae</taxon>
        <taxon>Pedobacter</taxon>
    </lineage>
</organism>
<dbReference type="RefSeq" id="WP_154288564.1">
    <property type="nucleotide sequence ID" value="NZ_WKJI01000004.1"/>
</dbReference>
<dbReference type="InterPro" id="IPR012910">
    <property type="entry name" value="Plug_dom"/>
</dbReference>
<feature type="chain" id="PRO_5029894552" evidence="2">
    <location>
        <begin position="24"/>
        <end position="955"/>
    </location>
</feature>
<dbReference type="EMBL" id="WKJI01000004">
    <property type="protein sequence ID" value="MRX48494.1"/>
    <property type="molecule type" value="Genomic_DNA"/>
</dbReference>
<protein>
    <submittedName>
        <fullName evidence="4">SusC/RagA family TonB-linked outer membrane protein</fullName>
    </submittedName>
</protein>
<dbReference type="SUPFAM" id="SSF56935">
    <property type="entry name" value="Porins"/>
    <property type="match status" value="1"/>
</dbReference>
<evidence type="ECO:0000313" key="5">
    <source>
        <dbReference type="Proteomes" id="UP000462931"/>
    </source>
</evidence>
<keyword evidence="1" id="KW-0998">Cell outer membrane</keyword>
<gene>
    <name evidence="4" type="ORF">GJJ64_14970</name>
</gene>
<keyword evidence="1" id="KW-1134">Transmembrane beta strand</keyword>
<sequence>MIINKLNSILLGGILTLSLPAIAQDNKVVSAAKPDTTTQEKKQTFLEYDVNVLFGPRVKRSALSSAISTVKAEDTRSFNTPKFGNTLLGQLSGLYVSAAAGAPGDNDNPGLSIRGRQTFGDNGLVVLVDGFETDYNNLLADEIESVSVLKDAGSLSIYGLDGANGIVLITTKRGKVADKNQITFNARAGLQQASVLPNFLGNGDFAELYNVGMLSDGKVISSGLFPSQAIVDYYKSGEYPFLYPDVNWYNEVLKPTTNSQDYNLTFRGGKPNAKYFVALGLADYNGLYDNTDKDRLINSNYKFRRYNVRANFDVDITDFLSSEFSLRGTTLDKKYPNIAETAIWQTLGTFNPYPVRTPSGRFGGAQGYRANPVASILQGGFGSLNDRTVDANVKVIGKLDFITPGLKAFAQLNFNNFYFSFYNKTRGFAFEEIIPLPNQAIPGEPIPFNTILRGDNNPNFAFSQPSGTQINRTTFISGTEYERAFGNHQVYASAMYLQEKFEFAASQIPFAKQNIMGRLSYNFKSKYFGEFTYAFSGSESFPRGSRFGFFPSIAGGWVLSEENFLRGNKTVDFLKLRGSVGLTGNDRAGSTGRFIYNQFYLRSDNYLLGNNLGVDATTFEQGPLANPDVTWEKALKYNIGFDASLYKRLNVAVDYFYEYRNDIFISPSNFIPAVIGATFNNLNRGETENRGVDLTLSYNGKVKNVEYYFGGNASYAKNNIINIEEPLRADTYLYAKGNPINQPFILEAVGFFQDAADIANSPQQLFGRVLPGDIKYKDQNNDGFIDDNDRIPVGNTSYPSFWYGFNGGFKFKGFDLNAFFQGVAGRDVSIQGAVTPILNNIKPTQWVKDNYWTPERGNSAQFPRLTTEANDNNYRASTLWQRSGNFLRLRTLELGYTFPKQLTRKINVNNLRLYISGNNLYTWDNIDEIDVDPEILNPLTHPMLKSYNVGLSLQL</sequence>
<proteinExistence type="inferred from homology"/>
<dbReference type="NCBIfam" id="TIGR04056">
    <property type="entry name" value="OMP_RagA_SusC"/>
    <property type="match status" value="1"/>
</dbReference>
<dbReference type="InterPro" id="IPR023997">
    <property type="entry name" value="TonB-dep_OMP_SusC/RagA_CS"/>
</dbReference>
<name>A0A7K0FR79_9SPHI</name>
<dbReference type="NCBIfam" id="TIGR04057">
    <property type="entry name" value="SusC_RagA_signa"/>
    <property type="match status" value="1"/>
</dbReference>
<accession>A0A7K0FR79</accession>
<evidence type="ECO:0000259" key="3">
    <source>
        <dbReference type="Pfam" id="PF07715"/>
    </source>
</evidence>
<evidence type="ECO:0000256" key="2">
    <source>
        <dbReference type="SAM" id="SignalP"/>
    </source>
</evidence>
<dbReference type="AlphaFoldDB" id="A0A7K0FR79"/>
<comment type="caution">
    <text evidence="4">The sequence shown here is derived from an EMBL/GenBank/DDBJ whole genome shotgun (WGS) entry which is preliminary data.</text>
</comment>
<keyword evidence="1" id="KW-0472">Membrane</keyword>
<dbReference type="PROSITE" id="PS52016">
    <property type="entry name" value="TONB_DEPENDENT_REC_3"/>
    <property type="match status" value="1"/>
</dbReference>
<dbReference type="InterPro" id="IPR023996">
    <property type="entry name" value="TonB-dep_OMP_SusC/RagA"/>
</dbReference>
<comment type="subcellular location">
    <subcellularLocation>
        <location evidence="1">Cell outer membrane</location>
        <topology evidence="1">Multi-pass membrane protein</topology>
    </subcellularLocation>
</comment>
<dbReference type="Gene3D" id="2.170.130.10">
    <property type="entry name" value="TonB-dependent receptor, plug domain"/>
    <property type="match status" value="1"/>
</dbReference>
<dbReference type="GO" id="GO:0009279">
    <property type="term" value="C:cell outer membrane"/>
    <property type="evidence" value="ECO:0007669"/>
    <property type="project" value="UniProtKB-SubCell"/>
</dbReference>
<feature type="domain" description="TonB-dependent receptor plug" evidence="3">
    <location>
        <begin position="62"/>
        <end position="166"/>
    </location>
</feature>
<evidence type="ECO:0000256" key="1">
    <source>
        <dbReference type="PROSITE-ProRule" id="PRU01360"/>
    </source>
</evidence>
<keyword evidence="2" id="KW-0732">Signal</keyword>
<dbReference type="Pfam" id="PF07715">
    <property type="entry name" value="Plug"/>
    <property type="match status" value="1"/>
</dbReference>
<reference evidence="4 5" key="1">
    <citation type="submission" date="2019-11" db="EMBL/GenBank/DDBJ databases">
        <authorList>
            <person name="Cheng Q."/>
            <person name="Yang Z."/>
        </authorList>
    </citation>
    <scope>NUCLEOTIDE SEQUENCE [LARGE SCALE GENOMIC DNA]</scope>
    <source>
        <strain evidence="4 5">HX-22-1</strain>
    </source>
</reference>
<dbReference type="InterPro" id="IPR037066">
    <property type="entry name" value="Plug_dom_sf"/>
</dbReference>
<dbReference type="InterPro" id="IPR039426">
    <property type="entry name" value="TonB-dep_rcpt-like"/>
</dbReference>
<dbReference type="Proteomes" id="UP000462931">
    <property type="component" value="Unassembled WGS sequence"/>
</dbReference>
<keyword evidence="1" id="KW-0813">Transport</keyword>
<keyword evidence="5" id="KW-1185">Reference proteome</keyword>
<evidence type="ECO:0000313" key="4">
    <source>
        <dbReference type="EMBL" id="MRX48494.1"/>
    </source>
</evidence>
<keyword evidence="1" id="KW-0812">Transmembrane</keyword>
<feature type="signal peptide" evidence="2">
    <location>
        <begin position="1"/>
        <end position="23"/>
    </location>
</feature>
<comment type="similarity">
    <text evidence="1">Belongs to the TonB-dependent receptor family.</text>
</comment>